<sequence>MTLLAVFAAAFLSLAAAAPLASLELRDVYTPPVLYPHAGTVWKIGNHHNVTWNTTDPPKQITNPIGQIYLTKNLINLNISLASGFNILDGRIVVKVPDVTPGDKYAVVLFGDSGNFSPFFTITH</sequence>
<dbReference type="Proteomes" id="UP000814140">
    <property type="component" value="Unassembled WGS sequence"/>
</dbReference>
<gene>
    <name evidence="1" type="ORF">BV25DRAFT_1912525</name>
</gene>
<name>A0ACB8TD74_9AGAM</name>
<reference evidence="1" key="1">
    <citation type="submission" date="2021-03" db="EMBL/GenBank/DDBJ databases">
        <authorList>
            <consortium name="DOE Joint Genome Institute"/>
            <person name="Ahrendt S."/>
            <person name="Looney B.P."/>
            <person name="Miyauchi S."/>
            <person name="Morin E."/>
            <person name="Drula E."/>
            <person name="Courty P.E."/>
            <person name="Chicoki N."/>
            <person name="Fauchery L."/>
            <person name="Kohler A."/>
            <person name="Kuo A."/>
            <person name="Labutti K."/>
            <person name="Pangilinan J."/>
            <person name="Lipzen A."/>
            <person name="Riley R."/>
            <person name="Andreopoulos W."/>
            <person name="He G."/>
            <person name="Johnson J."/>
            <person name="Barry K.W."/>
            <person name="Grigoriev I.V."/>
            <person name="Nagy L."/>
            <person name="Hibbett D."/>
            <person name="Henrissat B."/>
            <person name="Matheny P.B."/>
            <person name="Labbe J."/>
            <person name="Martin F."/>
        </authorList>
    </citation>
    <scope>NUCLEOTIDE SEQUENCE</scope>
    <source>
        <strain evidence="1">HHB10654</strain>
    </source>
</reference>
<evidence type="ECO:0000313" key="2">
    <source>
        <dbReference type="Proteomes" id="UP000814140"/>
    </source>
</evidence>
<keyword evidence="2" id="KW-1185">Reference proteome</keyword>
<organism evidence="1 2">
    <name type="scientific">Artomyces pyxidatus</name>
    <dbReference type="NCBI Taxonomy" id="48021"/>
    <lineage>
        <taxon>Eukaryota</taxon>
        <taxon>Fungi</taxon>
        <taxon>Dikarya</taxon>
        <taxon>Basidiomycota</taxon>
        <taxon>Agaricomycotina</taxon>
        <taxon>Agaricomycetes</taxon>
        <taxon>Russulales</taxon>
        <taxon>Auriscalpiaceae</taxon>
        <taxon>Artomyces</taxon>
    </lineage>
</organism>
<dbReference type="EMBL" id="MU277192">
    <property type="protein sequence ID" value="KAI0066452.1"/>
    <property type="molecule type" value="Genomic_DNA"/>
</dbReference>
<comment type="caution">
    <text evidence="1">The sequence shown here is derived from an EMBL/GenBank/DDBJ whole genome shotgun (WGS) entry which is preliminary data.</text>
</comment>
<accession>A0ACB8TD74</accession>
<protein>
    <submittedName>
        <fullName evidence="1">Uncharacterized protein</fullName>
    </submittedName>
</protein>
<reference evidence="1" key="2">
    <citation type="journal article" date="2022" name="New Phytol.">
        <title>Evolutionary transition to the ectomycorrhizal habit in the genomes of a hyperdiverse lineage of mushroom-forming fungi.</title>
        <authorList>
            <person name="Looney B."/>
            <person name="Miyauchi S."/>
            <person name="Morin E."/>
            <person name="Drula E."/>
            <person name="Courty P.E."/>
            <person name="Kohler A."/>
            <person name="Kuo A."/>
            <person name="LaButti K."/>
            <person name="Pangilinan J."/>
            <person name="Lipzen A."/>
            <person name="Riley R."/>
            <person name="Andreopoulos W."/>
            <person name="He G."/>
            <person name="Johnson J."/>
            <person name="Nolan M."/>
            <person name="Tritt A."/>
            <person name="Barry K.W."/>
            <person name="Grigoriev I.V."/>
            <person name="Nagy L.G."/>
            <person name="Hibbett D."/>
            <person name="Henrissat B."/>
            <person name="Matheny P.B."/>
            <person name="Labbe J."/>
            <person name="Martin F.M."/>
        </authorList>
    </citation>
    <scope>NUCLEOTIDE SEQUENCE</scope>
    <source>
        <strain evidence="1">HHB10654</strain>
    </source>
</reference>
<evidence type="ECO:0000313" key="1">
    <source>
        <dbReference type="EMBL" id="KAI0066452.1"/>
    </source>
</evidence>
<proteinExistence type="predicted"/>